<dbReference type="HOGENOM" id="CLU_131953_0_0_6"/>
<evidence type="ECO:0000259" key="1">
    <source>
        <dbReference type="Pfam" id="PF08937"/>
    </source>
</evidence>
<dbReference type="InterPro" id="IPR015032">
    <property type="entry name" value="ThsB__TIR-like_domain"/>
</dbReference>
<sequence>MEDAPLAIRIATRLRDNHKVESYLDVMDDGAKDGHQLAMHLREKMRGCSHLLAVVSGSTQRSWWVPWEIGVASERDLPLATFSEGGASLPTYLQKWPYLSRAEHLDSYVAAAQQAGLTAILESRGVHKEEAVVKRHSTDLFYEDLRRRLGQ</sequence>
<dbReference type="EMBL" id="CP008884">
    <property type="protein sequence ID" value="AIF46100.1"/>
    <property type="molecule type" value="Genomic_DNA"/>
</dbReference>
<dbReference type="Proteomes" id="UP000027987">
    <property type="component" value="Chromosome"/>
</dbReference>
<dbReference type="InterPro" id="IPR035897">
    <property type="entry name" value="Toll_tir_struct_dom_sf"/>
</dbReference>
<dbReference type="Pfam" id="PF08937">
    <property type="entry name" value="ThsB_TIR"/>
    <property type="match status" value="1"/>
</dbReference>
<accession>A0A075JX45</accession>
<name>A0A075JX45_9GAMM</name>
<dbReference type="Gene3D" id="3.40.50.10140">
    <property type="entry name" value="Toll/interleukin-1 receptor homology (TIR) domain"/>
    <property type="match status" value="1"/>
</dbReference>
<evidence type="ECO:0000313" key="2">
    <source>
        <dbReference type="EMBL" id="AIF46100.1"/>
    </source>
</evidence>
<protein>
    <recommendedName>
        <fullName evidence="1">Thoeris protein ThsB TIR-like domain-containing protein</fullName>
    </recommendedName>
</protein>
<dbReference type="KEGG" id="dja:HY57_01900"/>
<gene>
    <name evidence="2" type="ORF">HY57_01900</name>
</gene>
<reference evidence="2 3" key="1">
    <citation type="submission" date="2014-07" db="EMBL/GenBank/DDBJ databases">
        <title>Complete Genome Sequence of Dyella japonica Strain A8 Isolated from Malaysian Tropical Soil.</title>
        <authorList>
            <person name="Hui R.K.H."/>
            <person name="Chen J.-W."/>
            <person name="Chan K.-G."/>
            <person name="Leung F.C.C."/>
        </authorList>
    </citation>
    <scope>NUCLEOTIDE SEQUENCE [LARGE SCALE GENOMIC DNA]</scope>
    <source>
        <strain evidence="2 3">A8</strain>
    </source>
</reference>
<evidence type="ECO:0000313" key="3">
    <source>
        <dbReference type="Proteomes" id="UP000027987"/>
    </source>
</evidence>
<keyword evidence="3" id="KW-1185">Reference proteome</keyword>
<dbReference type="AlphaFoldDB" id="A0A075JX45"/>
<proteinExistence type="predicted"/>
<dbReference type="PATRIC" id="fig|1217721.7.peg.400"/>
<feature type="domain" description="Thoeris protein ThsB TIR-like" evidence="1">
    <location>
        <begin position="14"/>
        <end position="79"/>
    </location>
</feature>
<organism evidence="2 3">
    <name type="scientific">Dyella japonica A8</name>
    <dbReference type="NCBI Taxonomy" id="1217721"/>
    <lineage>
        <taxon>Bacteria</taxon>
        <taxon>Pseudomonadati</taxon>
        <taxon>Pseudomonadota</taxon>
        <taxon>Gammaproteobacteria</taxon>
        <taxon>Lysobacterales</taxon>
        <taxon>Rhodanobacteraceae</taxon>
        <taxon>Dyella</taxon>
    </lineage>
</organism>